<feature type="domain" description="PhoU" evidence="4">
    <location>
        <begin position="125"/>
        <end position="208"/>
    </location>
</feature>
<dbReference type="Gene3D" id="1.20.58.220">
    <property type="entry name" value="Phosphate transport system protein phou homolog 2, domain 2"/>
    <property type="match status" value="1"/>
</dbReference>
<reference evidence="6" key="1">
    <citation type="journal article" date="2019" name="Int. J. Syst. Evol. Microbiol.">
        <title>The Global Catalogue of Microorganisms (GCM) 10K type strain sequencing project: providing services to taxonomists for standard genome sequencing and annotation.</title>
        <authorList>
            <consortium name="The Broad Institute Genomics Platform"/>
            <consortium name="The Broad Institute Genome Sequencing Center for Infectious Disease"/>
            <person name="Wu L."/>
            <person name="Ma J."/>
        </authorList>
    </citation>
    <scope>NUCLEOTIDE SEQUENCE [LARGE SCALE GENOMIC DNA]</scope>
    <source>
        <strain evidence="6">NBRC 111146</strain>
    </source>
</reference>
<keyword evidence="2 3" id="KW-0592">Phosphate transport</keyword>
<proteinExistence type="inferred from homology"/>
<protein>
    <recommendedName>
        <fullName evidence="3">Phosphate-specific transport system accessory protein PhoU</fullName>
    </recommendedName>
</protein>
<dbReference type="Proteomes" id="UP001157156">
    <property type="component" value="Unassembled WGS sequence"/>
</dbReference>
<dbReference type="PANTHER" id="PTHR42930:SF3">
    <property type="entry name" value="PHOSPHATE-SPECIFIC TRANSPORT SYSTEM ACCESSORY PROTEIN PHOU"/>
    <property type="match status" value="1"/>
</dbReference>
<dbReference type="SUPFAM" id="SSF109755">
    <property type="entry name" value="PhoU-like"/>
    <property type="match status" value="1"/>
</dbReference>
<evidence type="ECO:0000259" key="4">
    <source>
        <dbReference type="Pfam" id="PF01895"/>
    </source>
</evidence>
<gene>
    <name evidence="5" type="ORF">GCM10007931_12340</name>
</gene>
<feature type="domain" description="PhoU" evidence="4">
    <location>
        <begin position="21"/>
        <end position="105"/>
    </location>
</feature>
<dbReference type="PANTHER" id="PTHR42930">
    <property type="entry name" value="PHOSPHATE-SPECIFIC TRANSPORT SYSTEM ACCESSORY PROTEIN PHOU"/>
    <property type="match status" value="1"/>
</dbReference>
<keyword evidence="3" id="KW-0963">Cytoplasm</keyword>
<accession>A0ABQ6EMN1</accession>
<comment type="function">
    <text evidence="3">Plays a role in the regulation of phosphate uptake.</text>
</comment>
<dbReference type="RefSeq" id="WP_089122678.1">
    <property type="nucleotide sequence ID" value="NZ_BSPV01000004.1"/>
</dbReference>
<evidence type="ECO:0000256" key="2">
    <source>
        <dbReference type="ARBA" id="ARBA00022592"/>
    </source>
</evidence>
<evidence type="ECO:0000256" key="1">
    <source>
        <dbReference type="ARBA" id="ARBA00008107"/>
    </source>
</evidence>
<dbReference type="InterPro" id="IPR028366">
    <property type="entry name" value="PhoU"/>
</dbReference>
<organism evidence="5 6">
    <name type="scientific">Vibrio algivorus</name>
    <dbReference type="NCBI Taxonomy" id="1667024"/>
    <lineage>
        <taxon>Bacteria</taxon>
        <taxon>Pseudomonadati</taxon>
        <taxon>Pseudomonadota</taxon>
        <taxon>Gammaproteobacteria</taxon>
        <taxon>Vibrionales</taxon>
        <taxon>Vibrionaceae</taxon>
        <taxon>Vibrio</taxon>
    </lineage>
</organism>
<evidence type="ECO:0000313" key="6">
    <source>
        <dbReference type="Proteomes" id="UP001157156"/>
    </source>
</evidence>
<evidence type="ECO:0000256" key="3">
    <source>
        <dbReference type="PIRNR" id="PIRNR003107"/>
    </source>
</evidence>
<comment type="subunit">
    <text evidence="3">Homodimer.</text>
</comment>
<comment type="similarity">
    <text evidence="1 3">Belongs to the PhoU family.</text>
</comment>
<comment type="caution">
    <text evidence="5">The sequence shown here is derived from an EMBL/GenBank/DDBJ whole genome shotgun (WGS) entry which is preliminary data.</text>
</comment>
<sequence length="215" mass="24636">MSAHIFKKFDQDLEEIQETVNQLANSVLKEFEQALQVFDIPDKDLANQVVEQDKFANQCLASIEFYGEKVLSRQHVVADDLRFILCSMRMAPRLERIGDYAKSMAIKSSRFKHAISPQRNEEFHNMHTQLMDMLNNVIQAYNDKNYSQAGVVWKGDDELDSQYKALYTSLLEELGNSNTAPKQQVELLFIAKGLERAGDHISDIAKDVQFMVKGK</sequence>
<dbReference type="NCBIfam" id="TIGR02135">
    <property type="entry name" value="phoU_full"/>
    <property type="match status" value="1"/>
</dbReference>
<comment type="subcellular location">
    <subcellularLocation>
        <location evidence="3">Cytoplasm</location>
    </subcellularLocation>
</comment>
<keyword evidence="6" id="KW-1185">Reference proteome</keyword>
<dbReference type="Pfam" id="PF01895">
    <property type="entry name" value="PhoU"/>
    <property type="match status" value="2"/>
</dbReference>
<dbReference type="PIRSF" id="PIRSF003107">
    <property type="entry name" value="PhoU"/>
    <property type="match status" value="1"/>
</dbReference>
<dbReference type="EMBL" id="BSPV01000004">
    <property type="protein sequence ID" value="GLT14259.1"/>
    <property type="molecule type" value="Genomic_DNA"/>
</dbReference>
<name>A0ABQ6EMN1_9VIBR</name>
<dbReference type="InterPro" id="IPR038078">
    <property type="entry name" value="PhoU-like_sf"/>
</dbReference>
<dbReference type="InterPro" id="IPR026022">
    <property type="entry name" value="PhoU_dom"/>
</dbReference>
<keyword evidence="3" id="KW-0813">Transport</keyword>
<evidence type="ECO:0000313" key="5">
    <source>
        <dbReference type="EMBL" id="GLT14259.1"/>
    </source>
</evidence>